<dbReference type="SUPFAM" id="SSF46785">
    <property type="entry name" value="Winged helix' DNA-binding domain"/>
    <property type="match status" value="1"/>
</dbReference>
<dbReference type="Pfam" id="PF03466">
    <property type="entry name" value="LysR_substrate"/>
    <property type="match status" value="1"/>
</dbReference>
<dbReference type="InterPro" id="IPR005119">
    <property type="entry name" value="LysR_subst-bd"/>
</dbReference>
<comment type="similarity">
    <text evidence="1">Belongs to the LysR transcriptional regulatory family.</text>
</comment>
<dbReference type="GO" id="GO:0006351">
    <property type="term" value="P:DNA-templated transcription"/>
    <property type="evidence" value="ECO:0007669"/>
    <property type="project" value="TreeGrafter"/>
</dbReference>
<dbReference type="InterPro" id="IPR000847">
    <property type="entry name" value="LysR_HTH_N"/>
</dbReference>
<dbReference type="Pfam" id="PF00126">
    <property type="entry name" value="HTH_1"/>
    <property type="match status" value="1"/>
</dbReference>
<dbReference type="AlphaFoldDB" id="A0A2A5JR56"/>
<organism evidence="6 7">
    <name type="scientific">Pseudoalteromonas piscicida</name>
    <dbReference type="NCBI Taxonomy" id="43662"/>
    <lineage>
        <taxon>Bacteria</taxon>
        <taxon>Pseudomonadati</taxon>
        <taxon>Pseudomonadota</taxon>
        <taxon>Gammaproteobacteria</taxon>
        <taxon>Alteromonadales</taxon>
        <taxon>Pseudoalteromonadaceae</taxon>
        <taxon>Pseudoalteromonas</taxon>
    </lineage>
</organism>
<feature type="domain" description="HTH lysR-type" evidence="5">
    <location>
        <begin position="10"/>
        <end position="59"/>
    </location>
</feature>
<dbReference type="PROSITE" id="PS50931">
    <property type="entry name" value="HTH_LYSR"/>
    <property type="match status" value="1"/>
</dbReference>
<dbReference type="PANTHER" id="PTHR30537:SF10">
    <property type="entry name" value="TRANSCRIPTIONAL REGULATOR-RELATED"/>
    <property type="match status" value="1"/>
</dbReference>
<keyword evidence="4" id="KW-0804">Transcription</keyword>
<dbReference type="OrthoDB" id="9786526at2"/>
<keyword evidence="7" id="KW-1185">Reference proteome</keyword>
<dbReference type="FunFam" id="1.10.10.10:FF:000001">
    <property type="entry name" value="LysR family transcriptional regulator"/>
    <property type="match status" value="1"/>
</dbReference>
<keyword evidence="2" id="KW-0805">Transcription regulation</keyword>
<protein>
    <submittedName>
        <fullName evidence="6">LysR family transcriptional regulator</fullName>
    </submittedName>
</protein>
<evidence type="ECO:0000256" key="3">
    <source>
        <dbReference type="ARBA" id="ARBA00023125"/>
    </source>
</evidence>
<dbReference type="SUPFAM" id="SSF53850">
    <property type="entry name" value="Periplasmic binding protein-like II"/>
    <property type="match status" value="1"/>
</dbReference>
<reference evidence="7" key="1">
    <citation type="journal article" date="2019" name="Genome Announc.">
        <title>Draft Genome Sequence of Pseudoalteromonas piscicida Strain 36Y ROTHPW, an Hypersaline Seawater Isolate from the South Coast of Sonora, Mexico.</title>
        <authorList>
            <person name="Sanchez-Diaz R."/>
            <person name="Molina-Garza Z.J."/>
            <person name="Cruz-Suarez L.E."/>
            <person name="Selvin J."/>
            <person name="Kiran G.S."/>
            <person name="Ibarra-Gamez J.C."/>
            <person name="Gomez-Gil B."/>
            <person name="Galaviz-Silva L."/>
        </authorList>
    </citation>
    <scope>NUCLEOTIDE SEQUENCE [LARGE SCALE GENOMIC DNA]</scope>
    <source>
        <strain evidence="7">36Y_RITHPW</strain>
    </source>
</reference>
<evidence type="ECO:0000259" key="5">
    <source>
        <dbReference type="PROSITE" id="PS50931"/>
    </source>
</evidence>
<dbReference type="GO" id="GO:0043565">
    <property type="term" value="F:sequence-specific DNA binding"/>
    <property type="evidence" value="ECO:0007669"/>
    <property type="project" value="TreeGrafter"/>
</dbReference>
<dbReference type="Gene3D" id="3.40.190.290">
    <property type="match status" value="1"/>
</dbReference>
<proteinExistence type="inferred from homology"/>
<keyword evidence="3" id="KW-0238">DNA-binding</keyword>
<dbReference type="FunFam" id="3.40.190.290:FF:000001">
    <property type="entry name" value="Transcriptional regulator, LysR family"/>
    <property type="match status" value="1"/>
</dbReference>
<dbReference type="GO" id="GO:0003700">
    <property type="term" value="F:DNA-binding transcription factor activity"/>
    <property type="evidence" value="ECO:0007669"/>
    <property type="project" value="InterPro"/>
</dbReference>
<evidence type="ECO:0000256" key="1">
    <source>
        <dbReference type="ARBA" id="ARBA00009437"/>
    </source>
</evidence>
<comment type="caution">
    <text evidence="6">The sequence shown here is derived from an EMBL/GenBank/DDBJ whole genome shotgun (WGS) entry which is preliminary data.</text>
</comment>
<dbReference type="RefSeq" id="WP_099641929.1">
    <property type="nucleotide sequence ID" value="NZ_NKHF01000043.1"/>
</dbReference>
<evidence type="ECO:0000256" key="4">
    <source>
        <dbReference type="ARBA" id="ARBA00023163"/>
    </source>
</evidence>
<accession>A0A2A5JR56</accession>
<evidence type="ECO:0000313" key="7">
    <source>
        <dbReference type="Proteomes" id="UP000228621"/>
    </source>
</evidence>
<evidence type="ECO:0000256" key="2">
    <source>
        <dbReference type="ARBA" id="ARBA00023015"/>
    </source>
</evidence>
<dbReference type="PANTHER" id="PTHR30537">
    <property type="entry name" value="HTH-TYPE TRANSCRIPTIONAL REGULATOR"/>
    <property type="match status" value="1"/>
</dbReference>
<dbReference type="Proteomes" id="UP000228621">
    <property type="component" value="Unassembled WGS sequence"/>
</dbReference>
<name>A0A2A5JR56_PSEO7</name>
<dbReference type="InterPro" id="IPR036390">
    <property type="entry name" value="WH_DNA-bd_sf"/>
</dbReference>
<dbReference type="EMBL" id="NKHF01000043">
    <property type="protein sequence ID" value="PCK31819.1"/>
    <property type="molecule type" value="Genomic_DNA"/>
</dbReference>
<evidence type="ECO:0000313" key="6">
    <source>
        <dbReference type="EMBL" id="PCK31819.1"/>
    </source>
</evidence>
<sequence>MDRWIGIDEFVAVASNGSFSKAASQLNTSVAQVSRRVKMLEERLNIQLLTRTTRKLALTQEGEVFLSHAKHLQHGLDDATAAIRQRDRQPTGKLKLTAPVMYGESYVMPAVVDFMRLYPKVEVEMYLTNNQVDLLDKGFDLAIRLGKLQDSSLRAKRLTTRKTMVCGANTYLNQYGQPHTLSELSNHQCLIGNSSEWRFIEQGKARQIKVAGPLRCNSGWGLLEAAKQGLGLVQLPHYYVQEALERGELTEVLCNFRPEEEGVWALYPPRQFVATSLRLLLDHLSEHFNKF</sequence>
<dbReference type="Gene3D" id="1.10.10.10">
    <property type="entry name" value="Winged helix-like DNA-binding domain superfamily/Winged helix DNA-binding domain"/>
    <property type="match status" value="1"/>
</dbReference>
<dbReference type="InterPro" id="IPR036388">
    <property type="entry name" value="WH-like_DNA-bd_sf"/>
</dbReference>
<dbReference type="InterPro" id="IPR058163">
    <property type="entry name" value="LysR-type_TF_proteobact-type"/>
</dbReference>
<gene>
    <name evidence="6" type="ORF">CEX98_09985</name>
</gene>